<keyword evidence="4" id="KW-0547">Nucleotide-binding</keyword>
<evidence type="ECO:0000256" key="8">
    <source>
        <dbReference type="ARBA" id="ARBA00048679"/>
    </source>
</evidence>
<comment type="catalytic activity">
    <reaction evidence="8">
        <text>L-seryl-[protein] + ATP = O-phospho-L-seryl-[protein] + ADP + H(+)</text>
        <dbReference type="Rhea" id="RHEA:17989"/>
        <dbReference type="Rhea" id="RHEA-COMP:9863"/>
        <dbReference type="Rhea" id="RHEA-COMP:11604"/>
        <dbReference type="ChEBI" id="CHEBI:15378"/>
        <dbReference type="ChEBI" id="CHEBI:29999"/>
        <dbReference type="ChEBI" id="CHEBI:30616"/>
        <dbReference type="ChEBI" id="CHEBI:83421"/>
        <dbReference type="ChEBI" id="CHEBI:456216"/>
        <dbReference type="EC" id="2.7.11.1"/>
    </reaction>
</comment>
<evidence type="ECO:0000313" key="10">
    <source>
        <dbReference type="EMBL" id="EQD32710.1"/>
    </source>
</evidence>
<evidence type="ECO:0000256" key="4">
    <source>
        <dbReference type="ARBA" id="ARBA00022741"/>
    </source>
</evidence>
<evidence type="ECO:0000259" key="9">
    <source>
        <dbReference type="Pfam" id="PF01163"/>
    </source>
</evidence>
<reference evidence="10" key="2">
    <citation type="journal article" date="2014" name="ISME J.">
        <title>Microbial stratification in low pH oxic and suboxic macroscopic growths along an acid mine drainage.</title>
        <authorList>
            <person name="Mendez-Garcia C."/>
            <person name="Mesa V."/>
            <person name="Sprenger R.R."/>
            <person name="Richter M."/>
            <person name="Diez M.S."/>
            <person name="Solano J."/>
            <person name="Bargiela R."/>
            <person name="Golyshina O.V."/>
            <person name="Manteca A."/>
            <person name="Ramos J.L."/>
            <person name="Gallego J.R."/>
            <person name="Llorente I."/>
            <person name="Martins Dos Santos V.A."/>
            <person name="Jensen O.N."/>
            <person name="Pelaez A.I."/>
            <person name="Sanchez J."/>
            <person name="Ferrer M."/>
        </authorList>
    </citation>
    <scope>NUCLEOTIDE SEQUENCE</scope>
</reference>
<dbReference type="EMBL" id="AUZX01014280">
    <property type="protein sequence ID" value="EQD32710.1"/>
    <property type="molecule type" value="Genomic_DNA"/>
</dbReference>
<evidence type="ECO:0000256" key="5">
    <source>
        <dbReference type="ARBA" id="ARBA00022777"/>
    </source>
</evidence>
<name>T0ZSB1_9ZZZZ</name>
<gene>
    <name evidence="10" type="ORF">B1A_19354</name>
</gene>
<evidence type="ECO:0000256" key="6">
    <source>
        <dbReference type="ARBA" id="ARBA00022840"/>
    </source>
</evidence>
<evidence type="ECO:0000256" key="1">
    <source>
        <dbReference type="ARBA" id="ARBA00012513"/>
    </source>
</evidence>
<dbReference type="InterPro" id="IPR018934">
    <property type="entry name" value="RIO_dom"/>
</dbReference>
<reference evidence="10" key="1">
    <citation type="submission" date="2013-08" db="EMBL/GenBank/DDBJ databases">
        <authorList>
            <person name="Mendez C."/>
            <person name="Richter M."/>
            <person name="Ferrer M."/>
            <person name="Sanchez J."/>
        </authorList>
    </citation>
    <scope>NUCLEOTIDE SEQUENCE</scope>
</reference>
<feature type="domain" description="RIO-type" evidence="9">
    <location>
        <begin position="77"/>
        <end position="126"/>
    </location>
</feature>
<proteinExistence type="predicted"/>
<keyword evidence="3" id="KW-0808">Transferase</keyword>
<dbReference type="EC" id="2.7.11.1" evidence="1"/>
<comment type="catalytic activity">
    <reaction evidence="7">
        <text>L-threonyl-[protein] + ATP = O-phospho-L-threonyl-[protein] + ADP + H(+)</text>
        <dbReference type="Rhea" id="RHEA:46608"/>
        <dbReference type="Rhea" id="RHEA-COMP:11060"/>
        <dbReference type="Rhea" id="RHEA-COMP:11605"/>
        <dbReference type="ChEBI" id="CHEBI:15378"/>
        <dbReference type="ChEBI" id="CHEBI:30013"/>
        <dbReference type="ChEBI" id="CHEBI:30616"/>
        <dbReference type="ChEBI" id="CHEBI:61977"/>
        <dbReference type="ChEBI" id="CHEBI:456216"/>
        <dbReference type="EC" id="2.7.11.1"/>
    </reaction>
</comment>
<evidence type="ECO:0000256" key="2">
    <source>
        <dbReference type="ARBA" id="ARBA00022527"/>
    </source>
</evidence>
<keyword evidence="6" id="KW-0067">ATP-binding</keyword>
<comment type="caution">
    <text evidence="10">The sequence shown here is derived from an EMBL/GenBank/DDBJ whole genome shotgun (WGS) entry which is preliminary data.</text>
</comment>
<dbReference type="InterPro" id="IPR051272">
    <property type="entry name" value="RIO-type_Ser/Thr_kinase"/>
</dbReference>
<dbReference type="PANTHER" id="PTHR45723">
    <property type="entry name" value="SERINE/THREONINE-PROTEIN KINASE RIO1"/>
    <property type="match status" value="1"/>
</dbReference>
<organism evidence="10">
    <name type="scientific">mine drainage metagenome</name>
    <dbReference type="NCBI Taxonomy" id="410659"/>
    <lineage>
        <taxon>unclassified sequences</taxon>
        <taxon>metagenomes</taxon>
        <taxon>ecological metagenomes</taxon>
    </lineage>
</organism>
<evidence type="ECO:0000256" key="3">
    <source>
        <dbReference type="ARBA" id="ARBA00022679"/>
    </source>
</evidence>
<feature type="non-terminal residue" evidence="10">
    <location>
        <position position="127"/>
    </location>
</feature>
<dbReference type="Gene3D" id="3.30.200.20">
    <property type="entry name" value="Phosphorylase Kinase, domain 1"/>
    <property type="match status" value="1"/>
</dbReference>
<accession>T0ZSB1</accession>
<keyword evidence="2 10" id="KW-0723">Serine/threonine-protein kinase</keyword>
<evidence type="ECO:0000256" key="7">
    <source>
        <dbReference type="ARBA" id="ARBA00047899"/>
    </source>
</evidence>
<dbReference type="GO" id="GO:0005524">
    <property type="term" value="F:ATP binding"/>
    <property type="evidence" value="ECO:0007669"/>
    <property type="project" value="UniProtKB-KW"/>
</dbReference>
<keyword evidence="5 10" id="KW-0418">Kinase</keyword>
<sequence>MLLEFFQRNMITDIIGQLKAGKEAQVFVCRAHPETGHQLLAAKVYKSREMRSFHNETTYLEGRSGLVRGRAAHGSVARAIERRSRAGKALLEATWIRHEYEVLRRLRRADARVPDPIAVSDHAVLMT</sequence>
<dbReference type="AlphaFoldDB" id="T0ZSB1"/>
<dbReference type="Pfam" id="PF01163">
    <property type="entry name" value="RIO1"/>
    <property type="match status" value="1"/>
</dbReference>
<protein>
    <recommendedName>
        <fullName evidence="1">non-specific serine/threonine protein kinase</fullName>
        <ecNumber evidence="1">2.7.11.1</ecNumber>
    </recommendedName>
</protein>
<dbReference type="GO" id="GO:0004674">
    <property type="term" value="F:protein serine/threonine kinase activity"/>
    <property type="evidence" value="ECO:0007669"/>
    <property type="project" value="UniProtKB-KW"/>
</dbReference>